<feature type="transmembrane region" description="Helical" evidence="8">
    <location>
        <begin position="466"/>
        <end position="484"/>
    </location>
</feature>
<keyword evidence="5 8" id="KW-0812">Transmembrane</keyword>
<feature type="transmembrane region" description="Helical" evidence="8">
    <location>
        <begin position="529"/>
        <end position="548"/>
    </location>
</feature>
<keyword evidence="3" id="KW-0328">Glycosyltransferase</keyword>
<evidence type="ECO:0000256" key="4">
    <source>
        <dbReference type="ARBA" id="ARBA00022679"/>
    </source>
</evidence>
<evidence type="ECO:0000256" key="6">
    <source>
        <dbReference type="ARBA" id="ARBA00022989"/>
    </source>
</evidence>
<sequence length="658" mass="73303">MIYRLKRIAVSAGLIGYCGLGWILMEEDYFTRGLENSTIQQAIHLGLTGLLVLGVILWKGHALERGIARLSALPAREAIAPFVATFGVFLTMVSYPRSQAVLNGIAWGLMESTRPFVQQMFLTGALVGIAVLMVLCLETFVRGLSLKVQRVVFGSRRNRFLATSALLVFLATNAVSSFQFRHLPILPEEVGYLFQARIFSDGGIYAEAPLLAEFFAFGNIIMSDKWFLPAPPGFPLLLAVGLLVGAPWIVNPIFAAASCVLLFLCARKMYGEDIARGSAILMILSPFILFLLSLYLPYSPLIFFHLLGVYLLTKGVEGGIRSSFFLSGLSFGGGVLIDPLITFAVVFPWILYLAVFFWRRRTGLSCAGALMIGVVLALCLFYLYGFAVGRNWPVFDPSFGSGYHAGFFAFPFMDSIRETAQRLLYGMVNLNNRLHYVGIYLLGWPVFSLIFAAVPFALALKNRWDYLLLGSVLSLCLVFLFFFHENSAFGPRYYCAAGPFLLILVARGIDVAPSLWSRLTGREDLDLSRLFLSILIFLCIAFNLGYFLPSRLRLYNVSSLIHKQLPSPLQQHVEAARADNAIVFINDFPFRMAYGAGFWLNEPSLAGNVIYARDLGEDNQLLMQQYPGRKYYLYTAMSDSFQEMVLVRNFRAASTASP</sequence>
<dbReference type="Proteomes" id="UP000265882">
    <property type="component" value="Unassembled WGS sequence"/>
</dbReference>
<evidence type="ECO:0000256" key="7">
    <source>
        <dbReference type="ARBA" id="ARBA00023136"/>
    </source>
</evidence>
<evidence type="ECO:0000256" key="5">
    <source>
        <dbReference type="ARBA" id="ARBA00022692"/>
    </source>
</evidence>
<dbReference type="PANTHER" id="PTHR33908:SF11">
    <property type="entry name" value="MEMBRANE PROTEIN"/>
    <property type="match status" value="1"/>
</dbReference>
<evidence type="ECO:0000313" key="11">
    <source>
        <dbReference type="Proteomes" id="UP000265882"/>
    </source>
</evidence>
<feature type="transmembrane region" description="Helical" evidence="8">
    <location>
        <begin position="364"/>
        <end position="387"/>
    </location>
</feature>
<evidence type="ECO:0000256" key="1">
    <source>
        <dbReference type="ARBA" id="ARBA00004651"/>
    </source>
</evidence>
<feature type="transmembrane region" description="Helical" evidence="8">
    <location>
        <begin position="37"/>
        <end position="58"/>
    </location>
</feature>
<comment type="subcellular location">
    <subcellularLocation>
        <location evidence="1">Cell membrane</location>
        <topology evidence="1">Multi-pass membrane protein</topology>
    </subcellularLocation>
</comment>
<accession>A0A3A4NE23</accession>
<evidence type="ECO:0000256" key="8">
    <source>
        <dbReference type="SAM" id="Phobius"/>
    </source>
</evidence>
<evidence type="ECO:0000259" key="9">
    <source>
        <dbReference type="Pfam" id="PF13231"/>
    </source>
</evidence>
<name>A0A3A4NE23_ABYX5</name>
<evidence type="ECO:0000256" key="3">
    <source>
        <dbReference type="ARBA" id="ARBA00022676"/>
    </source>
</evidence>
<dbReference type="Pfam" id="PF13231">
    <property type="entry name" value="PMT_2"/>
    <property type="match status" value="1"/>
</dbReference>
<feature type="transmembrane region" description="Helical" evidence="8">
    <location>
        <begin position="7"/>
        <end position="25"/>
    </location>
</feature>
<keyword evidence="2" id="KW-1003">Cell membrane</keyword>
<feature type="transmembrane region" description="Helical" evidence="8">
    <location>
        <begin position="287"/>
        <end position="312"/>
    </location>
</feature>
<feature type="transmembrane region" description="Helical" evidence="8">
    <location>
        <begin position="160"/>
        <end position="180"/>
    </location>
</feature>
<feature type="domain" description="Glycosyltransferase RgtA/B/C/D-like" evidence="9">
    <location>
        <begin position="249"/>
        <end position="381"/>
    </location>
</feature>
<evidence type="ECO:0000313" key="10">
    <source>
        <dbReference type="EMBL" id="RJP17799.1"/>
    </source>
</evidence>
<dbReference type="AlphaFoldDB" id="A0A3A4NE23"/>
<proteinExistence type="predicted"/>
<feature type="transmembrane region" description="Helical" evidence="8">
    <location>
        <begin position="116"/>
        <end position="140"/>
    </location>
</feature>
<evidence type="ECO:0000256" key="2">
    <source>
        <dbReference type="ARBA" id="ARBA00022475"/>
    </source>
</evidence>
<keyword evidence="6 8" id="KW-1133">Transmembrane helix</keyword>
<feature type="transmembrane region" description="Helical" evidence="8">
    <location>
        <begin position="437"/>
        <end position="460"/>
    </location>
</feature>
<dbReference type="GO" id="GO:0016763">
    <property type="term" value="F:pentosyltransferase activity"/>
    <property type="evidence" value="ECO:0007669"/>
    <property type="project" value="TreeGrafter"/>
</dbReference>
<comment type="caution">
    <text evidence="10">The sequence shown here is derived from an EMBL/GenBank/DDBJ whole genome shotgun (WGS) entry which is preliminary data.</text>
</comment>
<dbReference type="InterPro" id="IPR038731">
    <property type="entry name" value="RgtA/B/C-like"/>
</dbReference>
<organism evidence="10 11">
    <name type="scientific">Abyssobacteria bacterium (strain SURF_5)</name>
    <dbReference type="NCBI Taxonomy" id="2093360"/>
    <lineage>
        <taxon>Bacteria</taxon>
        <taxon>Pseudomonadati</taxon>
        <taxon>Candidatus Hydrogenedentota</taxon>
        <taxon>Candidatus Abyssobacteria</taxon>
    </lineage>
</organism>
<dbReference type="EMBL" id="QZKU01000110">
    <property type="protein sequence ID" value="RJP17799.1"/>
    <property type="molecule type" value="Genomic_DNA"/>
</dbReference>
<reference evidence="10 11" key="1">
    <citation type="journal article" date="2017" name="ISME J.">
        <title>Energy and carbon metabolisms in a deep terrestrial subsurface fluid microbial community.</title>
        <authorList>
            <person name="Momper L."/>
            <person name="Jungbluth S.P."/>
            <person name="Lee M.D."/>
            <person name="Amend J.P."/>
        </authorList>
    </citation>
    <scope>NUCLEOTIDE SEQUENCE [LARGE SCALE GENOMIC DNA]</scope>
    <source>
        <strain evidence="10">SURF_5</strain>
    </source>
</reference>
<keyword evidence="4" id="KW-0808">Transferase</keyword>
<dbReference type="GO" id="GO:0005886">
    <property type="term" value="C:plasma membrane"/>
    <property type="evidence" value="ECO:0007669"/>
    <property type="project" value="UniProtKB-SubCell"/>
</dbReference>
<gene>
    <name evidence="10" type="ORF">C4520_15630</name>
</gene>
<feature type="transmembrane region" description="Helical" evidence="8">
    <location>
        <begin position="491"/>
        <end position="509"/>
    </location>
</feature>
<dbReference type="PANTHER" id="PTHR33908">
    <property type="entry name" value="MANNOSYLTRANSFERASE YKCB-RELATED"/>
    <property type="match status" value="1"/>
</dbReference>
<dbReference type="InterPro" id="IPR050297">
    <property type="entry name" value="LipidA_mod_glycosyltrf_83"/>
</dbReference>
<feature type="transmembrane region" description="Helical" evidence="8">
    <location>
        <begin position="236"/>
        <end position="266"/>
    </location>
</feature>
<feature type="transmembrane region" description="Helical" evidence="8">
    <location>
        <begin position="78"/>
        <end position="96"/>
    </location>
</feature>
<dbReference type="GO" id="GO:0009103">
    <property type="term" value="P:lipopolysaccharide biosynthetic process"/>
    <property type="evidence" value="ECO:0007669"/>
    <property type="project" value="UniProtKB-ARBA"/>
</dbReference>
<keyword evidence="7 8" id="KW-0472">Membrane</keyword>
<protein>
    <recommendedName>
        <fullName evidence="9">Glycosyltransferase RgtA/B/C/D-like domain-containing protein</fullName>
    </recommendedName>
</protein>
<feature type="transmembrane region" description="Helical" evidence="8">
    <location>
        <begin position="324"/>
        <end position="357"/>
    </location>
</feature>